<keyword evidence="6" id="KW-0106">Calcium</keyword>
<proteinExistence type="inferred from homology"/>
<evidence type="ECO:0000313" key="10">
    <source>
        <dbReference type="Proteomes" id="UP001432209"/>
    </source>
</evidence>
<organism evidence="9 10">
    <name type="scientific">Streptomyces niveus</name>
    <name type="common">Streptomyces spheroides</name>
    <dbReference type="NCBI Taxonomy" id="193462"/>
    <lineage>
        <taxon>Bacteria</taxon>
        <taxon>Bacillati</taxon>
        <taxon>Actinomycetota</taxon>
        <taxon>Actinomycetes</taxon>
        <taxon>Kitasatosporales</taxon>
        <taxon>Streptomycetaceae</taxon>
        <taxon>Streptomyces</taxon>
    </lineage>
</organism>
<dbReference type="RefSeq" id="WP_329081560.1">
    <property type="nucleotide sequence ID" value="NZ_CP109495.1"/>
</dbReference>
<dbReference type="GO" id="GO:0016787">
    <property type="term" value="F:hydrolase activity"/>
    <property type="evidence" value="ECO:0007669"/>
    <property type="project" value="UniProtKB-KW"/>
</dbReference>
<comment type="similarity">
    <text evidence="1">Belongs to the tannase family.</text>
</comment>
<evidence type="ECO:0000256" key="4">
    <source>
        <dbReference type="ARBA" id="ARBA00022729"/>
    </source>
</evidence>
<evidence type="ECO:0000256" key="1">
    <source>
        <dbReference type="ARBA" id="ARBA00006249"/>
    </source>
</evidence>
<name>A0ABZ2AHD0_STRNV</name>
<evidence type="ECO:0000256" key="2">
    <source>
        <dbReference type="ARBA" id="ARBA00022487"/>
    </source>
</evidence>
<evidence type="ECO:0000256" key="3">
    <source>
        <dbReference type="ARBA" id="ARBA00022723"/>
    </source>
</evidence>
<evidence type="ECO:0000256" key="8">
    <source>
        <dbReference type="SAM" id="SignalP"/>
    </source>
</evidence>
<keyword evidence="5 9" id="KW-0378">Hydrolase</keyword>
<dbReference type="InterPro" id="IPR016582">
    <property type="entry name" value="OHBut_olig_hydro_put"/>
</dbReference>
<dbReference type="SUPFAM" id="SSF53474">
    <property type="entry name" value="alpha/beta-Hydrolases"/>
    <property type="match status" value="1"/>
</dbReference>
<dbReference type="EMBL" id="CP109495">
    <property type="protein sequence ID" value="WUX56690.1"/>
    <property type="molecule type" value="Genomic_DNA"/>
</dbReference>
<feature type="signal peptide" evidence="8">
    <location>
        <begin position="1"/>
        <end position="34"/>
    </location>
</feature>
<keyword evidence="2" id="KW-0719">Serine esterase</keyword>
<keyword evidence="10" id="KW-1185">Reference proteome</keyword>
<dbReference type="Proteomes" id="UP001432209">
    <property type="component" value="Chromosome"/>
</dbReference>
<keyword evidence="7" id="KW-1015">Disulfide bond</keyword>
<evidence type="ECO:0000256" key="5">
    <source>
        <dbReference type="ARBA" id="ARBA00022801"/>
    </source>
</evidence>
<dbReference type="Gene3D" id="3.40.50.1820">
    <property type="entry name" value="alpha/beta hydrolase"/>
    <property type="match status" value="1"/>
</dbReference>
<accession>A0ABZ2AHD0</accession>
<evidence type="ECO:0000256" key="7">
    <source>
        <dbReference type="ARBA" id="ARBA00023157"/>
    </source>
</evidence>
<protein>
    <submittedName>
        <fullName evidence="9">Tannase/feruloyl esterase family alpha/beta hydrolase</fullName>
    </submittedName>
</protein>
<dbReference type="InterPro" id="IPR011118">
    <property type="entry name" value="Tannase/feruloyl_esterase"/>
</dbReference>
<dbReference type="InterPro" id="IPR029058">
    <property type="entry name" value="AB_hydrolase_fold"/>
</dbReference>
<keyword evidence="4 8" id="KW-0732">Signal</keyword>
<keyword evidence="3" id="KW-0479">Metal-binding</keyword>
<dbReference type="Pfam" id="PF10605">
    <property type="entry name" value="3HBOH"/>
    <property type="match status" value="1"/>
</dbReference>
<dbReference type="Pfam" id="PF07519">
    <property type="entry name" value="Tannase"/>
    <property type="match status" value="1"/>
</dbReference>
<gene>
    <name evidence="9" type="ORF">OG442_37050</name>
</gene>
<reference evidence="9" key="1">
    <citation type="submission" date="2022-10" db="EMBL/GenBank/DDBJ databases">
        <title>The complete genomes of actinobacterial strains from the NBC collection.</title>
        <authorList>
            <person name="Joergensen T.S."/>
            <person name="Alvarez Arevalo M."/>
            <person name="Sterndorff E.B."/>
            <person name="Faurdal D."/>
            <person name="Vuksanovic O."/>
            <person name="Mourched A.-S."/>
            <person name="Charusanti P."/>
            <person name="Shaw S."/>
            <person name="Blin K."/>
            <person name="Weber T."/>
        </authorList>
    </citation>
    <scope>NUCLEOTIDE SEQUENCE</scope>
    <source>
        <strain evidence="9">NBC_01432</strain>
    </source>
</reference>
<evidence type="ECO:0000256" key="6">
    <source>
        <dbReference type="ARBA" id="ARBA00022837"/>
    </source>
</evidence>
<feature type="chain" id="PRO_5045663629" evidence="8">
    <location>
        <begin position="35"/>
        <end position="475"/>
    </location>
</feature>
<sequence length="475" mass="51513">MPLVPQYVRRIRAAACLVAAVLVAPAATAPPASASSADADRRPGHCTRMAALAVPGAAHQQAACLAELTTAGTVASGHTDPADWSGLTPKDLATPSGVPGIQLDGYFPDSSTTNTTHGWNHDAQFVIRLPDRWNGGLVIAGSPGVRKQYANDRAFGDWVLARGYAYAATDKGNTGAAFHRDGAAPGDALTEWNTRVTQLARAAREVTTQRYQRPVSRTLAMGMSNGGYLVRWQLENHPELYDGGVDWEGTLWRTKDPNPLTFLPPTLRAYPTYQAGGAGAGAAHRKIVKAGFPAGSEFLWPYHHQYYWDLTQRIYREELDPEYDGATEAGTPFCTSGTPACDADYDYDARPAAVRDAVEKIALTGRIGKPLITFHGTLDVLLPISKTSDTYAAMVRREGRGALHRYYRVEGGTHVDSLFDSFPDRLRPLVPCHRSALVALERWLDDDRRPPPSRTIPMPDGADPATLLTRCPLTG</sequence>
<evidence type="ECO:0000313" key="9">
    <source>
        <dbReference type="EMBL" id="WUX56690.1"/>
    </source>
</evidence>